<organism evidence="3">
    <name type="scientific">Caldithrix abyssi</name>
    <dbReference type="NCBI Taxonomy" id="187145"/>
    <lineage>
        <taxon>Bacteria</taxon>
        <taxon>Pseudomonadati</taxon>
        <taxon>Calditrichota</taxon>
        <taxon>Calditrichia</taxon>
        <taxon>Calditrichales</taxon>
        <taxon>Calditrichaceae</taxon>
        <taxon>Caldithrix</taxon>
    </lineage>
</organism>
<feature type="transmembrane region" description="Helical" evidence="1">
    <location>
        <begin position="302"/>
        <end position="328"/>
    </location>
</feature>
<dbReference type="Proteomes" id="UP000885779">
    <property type="component" value="Unassembled WGS sequence"/>
</dbReference>
<dbReference type="Gene3D" id="3.90.550.10">
    <property type="entry name" value="Spore Coat Polysaccharide Biosynthesis Protein SpsA, Chain A"/>
    <property type="match status" value="1"/>
</dbReference>
<dbReference type="EMBL" id="DRQG01000017">
    <property type="protein sequence ID" value="HGY54389.1"/>
    <property type="molecule type" value="Genomic_DNA"/>
</dbReference>
<comment type="caution">
    <text evidence="3">The sequence shown here is derived from an EMBL/GenBank/DDBJ whole genome shotgun (WGS) entry which is preliminary data.</text>
</comment>
<accession>A0A7V4TY03</accession>
<evidence type="ECO:0000259" key="2">
    <source>
        <dbReference type="Pfam" id="PF00535"/>
    </source>
</evidence>
<reference evidence="3" key="1">
    <citation type="journal article" date="2020" name="mSystems">
        <title>Genome- and Community-Level Interaction Insights into Carbon Utilization and Element Cycling Functions of Hydrothermarchaeota in Hydrothermal Sediment.</title>
        <authorList>
            <person name="Zhou Z."/>
            <person name="Liu Y."/>
            <person name="Xu W."/>
            <person name="Pan J."/>
            <person name="Luo Z.H."/>
            <person name="Li M."/>
        </authorList>
    </citation>
    <scope>NUCLEOTIDE SEQUENCE [LARGE SCALE GENOMIC DNA]</scope>
    <source>
        <strain evidence="3">HyVt-577</strain>
    </source>
</reference>
<dbReference type="AlphaFoldDB" id="A0A7V4TY03"/>
<gene>
    <name evidence="3" type="ORF">ENK44_01680</name>
</gene>
<dbReference type="GO" id="GO:0016758">
    <property type="term" value="F:hexosyltransferase activity"/>
    <property type="evidence" value="ECO:0007669"/>
    <property type="project" value="UniProtKB-ARBA"/>
</dbReference>
<dbReference type="SUPFAM" id="SSF53448">
    <property type="entry name" value="Nucleotide-diphospho-sugar transferases"/>
    <property type="match status" value="1"/>
</dbReference>
<name>A0A7V4TY03_CALAY</name>
<keyword evidence="1" id="KW-0472">Membrane</keyword>
<evidence type="ECO:0000256" key="1">
    <source>
        <dbReference type="SAM" id="Phobius"/>
    </source>
</evidence>
<feature type="transmembrane region" description="Helical" evidence="1">
    <location>
        <begin position="273"/>
        <end position="290"/>
    </location>
</feature>
<evidence type="ECO:0000313" key="3">
    <source>
        <dbReference type="EMBL" id="HGY54389.1"/>
    </source>
</evidence>
<dbReference type="InterPro" id="IPR001173">
    <property type="entry name" value="Glyco_trans_2-like"/>
</dbReference>
<dbReference type="Pfam" id="PF00535">
    <property type="entry name" value="Glycos_transf_2"/>
    <property type="match status" value="1"/>
</dbReference>
<dbReference type="CDD" id="cd02525">
    <property type="entry name" value="Succinoglycan_BP_ExoA"/>
    <property type="match status" value="1"/>
</dbReference>
<dbReference type="PANTHER" id="PTHR22916">
    <property type="entry name" value="GLYCOSYLTRANSFERASE"/>
    <property type="match status" value="1"/>
</dbReference>
<dbReference type="InterPro" id="IPR029044">
    <property type="entry name" value="Nucleotide-diphossugar_trans"/>
</dbReference>
<keyword evidence="1" id="KW-1133">Transmembrane helix</keyword>
<dbReference type="PANTHER" id="PTHR22916:SF71">
    <property type="entry name" value="GLYCOSYL TRANSFERASE"/>
    <property type="match status" value="1"/>
</dbReference>
<feature type="domain" description="Glycosyltransferase 2-like" evidence="2">
    <location>
        <begin position="9"/>
        <end position="178"/>
    </location>
</feature>
<feature type="transmembrane region" description="Helical" evidence="1">
    <location>
        <begin position="249"/>
        <end position="267"/>
    </location>
</feature>
<protein>
    <submittedName>
        <fullName evidence="3">Glycosyltransferase family 2 protein</fullName>
    </submittedName>
</protein>
<proteinExistence type="predicted"/>
<sequence>MDKKEKLISIVLALRNEEKYIEKCLKSCFDQTLDKSLFEIIIVDGLSDDNTLGEVNKFRETHPGLSIIILENKKRLQASGWNIGFKYSRAEYLLMLGGHTVIEPDFLEMNIRMHRKHDVPCTGGLVAALGEDDKSQAIGLAFNNTLGAGNAKYWYGRREALVETVAFGMYKRRVIEEVGYLNEKIVRGQDWELNYRIVQRFGLLLFSPLIKSYYFARSDYSKLWKRQYEAGAWKLYIIKEHPQSIMLRHLIPPALVAFILTSLTVFITNPVNVFWLVPSIIYLLIIFFYAQRSTWKKKSVLLLKVAKAFVIIHFGYGLGFFAGIYRLLFNKHES</sequence>
<keyword evidence="1" id="KW-0812">Transmembrane</keyword>